<dbReference type="Proteomes" id="UP000019426">
    <property type="component" value="Chromosome M2/40_rep1"/>
</dbReference>
<comment type="subcellular location">
    <subcellularLocation>
        <location evidence="2">Cell membrane</location>
        <topology evidence="2">Multi-pass membrane protein</topology>
    </subcellularLocation>
</comment>
<proteinExistence type="inferred from homology"/>
<keyword evidence="3" id="KW-0812">Transmembrane</keyword>
<evidence type="ECO:0000313" key="5">
    <source>
        <dbReference type="Proteomes" id="UP000019426"/>
    </source>
</evidence>
<keyword evidence="2" id="KW-1003">Cell membrane</keyword>
<feature type="transmembrane region" description="Helical" evidence="3">
    <location>
        <begin position="78"/>
        <end position="97"/>
    </location>
</feature>
<feature type="transmembrane region" description="Helical" evidence="3">
    <location>
        <begin position="109"/>
        <end position="132"/>
    </location>
</feature>
<evidence type="ECO:0000313" key="4">
    <source>
        <dbReference type="EMBL" id="CDM69247.1"/>
    </source>
</evidence>
<reference evidence="4 5" key="1">
    <citation type="submission" date="2013-11" db="EMBL/GenBank/DDBJ databases">
        <title>Complete genome sequence of Clostridum sp. M2/40.</title>
        <authorList>
            <person name="Wibberg D."/>
            <person name="Puehler A."/>
            <person name="Schlueter A."/>
        </authorList>
    </citation>
    <scope>NUCLEOTIDE SEQUENCE [LARGE SCALE GENOMIC DNA]</scope>
    <source>
        <strain evidence="5">M2/40</strain>
    </source>
</reference>
<feature type="transmembrane region" description="Helical" evidence="3">
    <location>
        <begin position="30"/>
        <end position="45"/>
    </location>
</feature>
<dbReference type="Pfam" id="PF02632">
    <property type="entry name" value="BioY"/>
    <property type="match status" value="1"/>
</dbReference>
<dbReference type="RefSeq" id="WP_044038974.1">
    <property type="nucleotide sequence ID" value="NZ_HG917868.1"/>
</dbReference>
<comment type="similarity">
    <text evidence="1 2">Belongs to the BioY family.</text>
</comment>
<organism evidence="4 5">
    <name type="scientific">Clostridium bornimense</name>
    <dbReference type="NCBI Taxonomy" id="1216932"/>
    <lineage>
        <taxon>Bacteria</taxon>
        <taxon>Bacillati</taxon>
        <taxon>Bacillota</taxon>
        <taxon>Clostridia</taxon>
        <taxon>Eubacteriales</taxon>
        <taxon>Clostridiaceae</taxon>
        <taxon>Clostridium</taxon>
    </lineage>
</organism>
<protein>
    <recommendedName>
        <fullName evidence="2">Biotin transporter</fullName>
    </recommendedName>
</protein>
<feature type="transmembrane region" description="Helical" evidence="3">
    <location>
        <begin position="52"/>
        <end position="72"/>
    </location>
</feature>
<dbReference type="STRING" id="1216932.CM240_2089"/>
<dbReference type="PANTHER" id="PTHR34295">
    <property type="entry name" value="BIOTIN TRANSPORTER BIOY"/>
    <property type="match status" value="1"/>
</dbReference>
<name>W6S4H6_9CLOT</name>
<feature type="transmembrane region" description="Helical" evidence="3">
    <location>
        <begin position="138"/>
        <end position="167"/>
    </location>
</feature>
<keyword evidence="2 3" id="KW-0472">Membrane</keyword>
<evidence type="ECO:0000256" key="3">
    <source>
        <dbReference type="SAM" id="Phobius"/>
    </source>
</evidence>
<dbReference type="Gene3D" id="1.10.1760.20">
    <property type="match status" value="1"/>
</dbReference>
<dbReference type="PATRIC" id="fig|1216932.3.peg.2090"/>
<dbReference type="GO" id="GO:0005886">
    <property type="term" value="C:plasma membrane"/>
    <property type="evidence" value="ECO:0007669"/>
    <property type="project" value="UniProtKB-SubCell"/>
</dbReference>
<evidence type="ECO:0000256" key="1">
    <source>
        <dbReference type="ARBA" id="ARBA00010692"/>
    </source>
</evidence>
<dbReference type="OrthoDB" id="9803495at2"/>
<dbReference type="InterPro" id="IPR003784">
    <property type="entry name" value="BioY"/>
</dbReference>
<dbReference type="HOGENOM" id="CLU_077931_3_0_9"/>
<keyword evidence="3" id="KW-1133">Transmembrane helix</keyword>
<dbReference type="eggNOG" id="COG1268">
    <property type="taxonomic scope" value="Bacteria"/>
</dbReference>
<accession>W6S4H6</accession>
<dbReference type="PIRSF" id="PIRSF016661">
    <property type="entry name" value="BioY"/>
    <property type="match status" value="1"/>
</dbReference>
<evidence type="ECO:0000256" key="2">
    <source>
        <dbReference type="PIRNR" id="PIRNR016661"/>
    </source>
</evidence>
<sequence>MKIKDITLIALFTALISVCAQITIPIQPVPITGAIIGIFITGAVLEKKQGLIVGIVYLLLGAVGIPVFTGFGAGISSIIGPTGGYLITYPIMIYLIAWCIEKFKKENIVFLSIYMIFSLVPCYLVGTIWLAISCKLGIYEAILSGVAPFVIFDVMKGILGAVVAVAINRALVKGHIYERN</sequence>
<gene>
    <name evidence="4" type="ORF">CM240_2089</name>
</gene>
<keyword evidence="2" id="KW-0813">Transport</keyword>
<dbReference type="EMBL" id="HG917868">
    <property type="protein sequence ID" value="CDM69247.1"/>
    <property type="molecule type" value="Genomic_DNA"/>
</dbReference>
<dbReference type="PANTHER" id="PTHR34295:SF1">
    <property type="entry name" value="BIOTIN TRANSPORTER BIOY"/>
    <property type="match status" value="1"/>
</dbReference>
<dbReference type="KEGG" id="clt:CM240_2089"/>
<dbReference type="AlphaFoldDB" id="W6S4H6"/>
<keyword evidence="5" id="KW-1185">Reference proteome</keyword>
<dbReference type="GO" id="GO:0015225">
    <property type="term" value="F:biotin transmembrane transporter activity"/>
    <property type="evidence" value="ECO:0007669"/>
    <property type="project" value="UniProtKB-UniRule"/>
</dbReference>